<keyword evidence="1" id="KW-0472">Membrane</keyword>
<feature type="transmembrane region" description="Helical" evidence="1">
    <location>
        <begin position="639"/>
        <end position="658"/>
    </location>
</feature>
<proteinExistence type="predicted"/>
<feature type="transmembrane region" description="Helical" evidence="1">
    <location>
        <begin position="286"/>
        <end position="312"/>
    </location>
</feature>
<accession>A0A396SQC7</accession>
<protein>
    <recommendedName>
        <fullName evidence="6">Bacteriocin-associated integral membrane (Putative immunity) protein</fullName>
    </recommendedName>
</protein>
<keyword evidence="1" id="KW-0812">Transmembrane</keyword>
<sequence>MFKKFLKLLLIITSTVTILLWQLFLIEQHNNIINQSRSNLSGAYIQLGLPIKATTNKKYQKIVTAISKTSEQLKIPFLKMSSYKGHGLGSKKVNYAKRVDDTTFEVSNLNSSALANIFKIKLKNNNVYSTKKFKNSILLKKYGSNDFTIKKLNIASPPQTKEGLFYLQTQDIAKVKMFRKVLSKRLNNDFNIKLNETNFKIAEVPTLEQSNSINFRQLAITMTFFELVLILIYCLSISRVLGIYRLLGYSIIATLKQTVLLWLIIGSGIGFLLTAISEILNKHYEIIWPIFSLTIFITLVLSFIIFIIAILLKILPTSRLLIKRSYAKVTFAFLYIIKGILLTFILMSAIPLGELMYQYIITNTNNKSLVYSDYGVFFPSSIGYNQEDLINPENESKLLNNVIYPKINDQGGILIDTMAITGPNSSLKQQYQIVTINSNYLKFNPIYTSEGKKVKQADVIKIPTIMLKIKYKDNNHIKNKIKKYIQKDLKINNTKFIYIKNNQTIIDEIGKKIKNYGYIYVRSSLISNDYGNMFTGDGKDPLKVALHGKTPEKIYNELYPLLSKYNLSDNFPQLIRASDMQLNLLQQAEGNVLSNVISLLITVVIFITISVSLIYLYFSIFGRTCAIKQTMGISVYRSSGGLWLLWLSQIILTIIFTFSSNQVNHSSVILFFLALCMDLVTNLISLKIFAKNAVRGLLNE</sequence>
<dbReference type="RefSeq" id="WP_118895900.1">
    <property type="nucleotide sequence ID" value="NZ_QOCT01000002.1"/>
</dbReference>
<gene>
    <name evidence="2" type="ORF">DS834_07035</name>
    <name evidence="3" type="ORF">DS835_06960</name>
</gene>
<feature type="transmembrane region" description="Helical" evidence="1">
    <location>
        <begin position="259"/>
        <end position="280"/>
    </location>
</feature>
<feature type="transmembrane region" description="Helical" evidence="1">
    <location>
        <begin position="596"/>
        <end position="618"/>
    </location>
</feature>
<dbReference type="Proteomes" id="UP000265862">
    <property type="component" value="Unassembled WGS sequence"/>
</dbReference>
<feature type="transmembrane region" description="Helical" evidence="1">
    <location>
        <begin position="332"/>
        <end position="353"/>
    </location>
</feature>
<organism evidence="3 4">
    <name type="scientific">Lactobacillus bombicola</name>
    <dbReference type="NCBI Taxonomy" id="1505723"/>
    <lineage>
        <taxon>Bacteria</taxon>
        <taxon>Bacillati</taxon>
        <taxon>Bacillota</taxon>
        <taxon>Bacilli</taxon>
        <taxon>Lactobacillales</taxon>
        <taxon>Lactobacillaceae</taxon>
        <taxon>Lactobacillus</taxon>
    </lineage>
</organism>
<dbReference type="Proteomes" id="UP000283380">
    <property type="component" value="Unassembled WGS sequence"/>
</dbReference>
<evidence type="ECO:0000313" key="5">
    <source>
        <dbReference type="Proteomes" id="UP000283380"/>
    </source>
</evidence>
<evidence type="ECO:0000313" key="2">
    <source>
        <dbReference type="EMBL" id="RHW50397.1"/>
    </source>
</evidence>
<evidence type="ECO:0000256" key="1">
    <source>
        <dbReference type="SAM" id="Phobius"/>
    </source>
</evidence>
<feature type="transmembrane region" description="Helical" evidence="1">
    <location>
        <begin position="670"/>
        <end position="690"/>
    </location>
</feature>
<evidence type="ECO:0008006" key="6">
    <source>
        <dbReference type="Google" id="ProtNLM"/>
    </source>
</evidence>
<keyword evidence="5" id="KW-1185">Reference proteome</keyword>
<keyword evidence="1" id="KW-1133">Transmembrane helix</keyword>
<dbReference type="AlphaFoldDB" id="A0A396SQC7"/>
<evidence type="ECO:0000313" key="3">
    <source>
        <dbReference type="EMBL" id="RHW53836.1"/>
    </source>
</evidence>
<feature type="transmembrane region" description="Helical" evidence="1">
    <location>
        <begin position="224"/>
        <end position="247"/>
    </location>
</feature>
<comment type="caution">
    <text evidence="3">The sequence shown here is derived from an EMBL/GenBank/DDBJ whole genome shotgun (WGS) entry which is preliminary data.</text>
</comment>
<dbReference type="EMBL" id="QOCV01000010">
    <property type="protein sequence ID" value="RHW53836.1"/>
    <property type="molecule type" value="Genomic_DNA"/>
</dbReference>
<reference evidence="4 5" key="1">
    <citation type="submission" date="2018-07" db="EMBL/GenBank/DDBJ databases">
        <title>Genome sequences of six Lactobacillus spp. isolated from bumble bee guts.</title>
        <authorList>
            <person name="Motta E.V.S."/>
            <person name="Moran N.A."/>
        </authorList>
    </citation>
    <scope>NUCLEOTIDE SEQUENCE [LARGE SCALE GENOMIC DNA]</scope>
    <source>
        <strain evidence="2 5">BI-4G</strain>
        <strain evidence="3 4">OCC3</strain>
    </source>
</reference>
<dbReference type="EMBL" id="QOCU01000007">
    <property type="protein sequence ID" value="RHW50397.1"/>
    <property type="molecule type" value="Genomic_DNA"/>
</dbReference>
<evidence type="ECO:0000313" key="4">
    <source>
        <dbReference type="Proteomes" id="UP000265862"/>
    </source>
</evidence>
<name>A0A396SQC7_9LACO</name>